<evidence type="ECO:0000313" key="5">
    <source>
        <dbReference type="EMBL" id="BAL88396.1"/>
    </source>
</evidence>
<keyword evidence="6" id="KW-1185">Reference proteome</keyword>
<gene>
    <name evidence="5" type="ordered locus">AMIS_31760</name>
</gene>
<keyword evidence="3" id="KW-0472">Membrane</keyword>
<protein>
    <recommendedName>
        <fullName evidence="2">Anti-sigma factor antagonist</fullName>
    </recommendedName>
</protein>
<feature type="domain" description="STAS" evidence="4">
    <location>
        <begin position="4"/>
        <end position="103"/>
    </location>
</feature>
<dbReference type="HOGENOM" id="CLU_115403_3_4_11"/>
<dbReference type="NCBIfam" id="TIGR00377">
    <property type="entry name" value="ant_ant_sig"/>
    <property type="match status" value="1"/>
</dbReference>
<dbReference type="AlphaFoldDB" id="I0H5V9"/>
<dbReference type="EMBL" id="AP012319">
    <property type="protein sequence ID" value="BAL88396.1"/>
    <property type="molecule type" value="Genomic_DNA"/>
</dbReference>
<dbReference type="Pfam" id="PF01740">
    <property type="entry name" value="STAS"/>
    <property type="match status" value="1"/>
</dbReference>
<keyword evidence="3" id="KW-1133">Transmembrane helix</keyword>
<dbReference type="CDD" id="cd07043">
    <property type="entry name" value="STAS_anti-anti-sigma_factors"/>
    <property type="match status" value="1"/>
</dbReference>
<dbReference type="PATRIC" id="fig|512565.3.peg.3170"/>
<name>I0H5V9_ACTM4</name>
<dbReference type="KEGG" id="ams:AMIS_31760"/>
<dbReference type="GO" id="GO:0043856">
    <property type="term" value="F:anti-sigma factor antagonist activity"/>
    <property type="evidence" value="ECO:0007669"/>
    <property type="project" value="InterPro"/>
</dbReference>
<evidence type="ECO:0000256" key="2">
    <source>
        <dbReference type="RuleBase" id="RU003749"/>
    </source>
</evidence>
<organism evidence="5 6">
    <name type="scientific">Actinoplanes missouriensis (strain ATCC 14538 / DSM 43046 / CBS 188.64 / JCM 3121 / NBRC 102363 / NCIMB 12654 / NRRL B-3342 / UNCC 431)</name>
    <dbReference type="NCBI Taxonomy" id="512565"/>
    <lineage>
        <taxon>Bacteria</taxon>
        <taxon>Bacillati</taxon>
        <taxon>Actinomycetota</taxon>
        <taxon>Actinomycetes</taxon>
        <taxon>Micromonosporales</taxon>
        <taxon>Micromonosporaceae</taxon>
        <taxon>Actinoplanes</taxon>
    </lineage>
</organism>
<dbReference type="InterPro" id="IPR003658">
    <property type="entry name" value="Anti-sigma_ant"/>
</dbReference>
<evidence type="ECO:0000259" key="4">
    <source>
        <dbReference type="PROSITE" id="PS50801"/>
    </source>
</evidence>
<keyword evidence="3" id="KW-0812">Transmembrane</keyword>
<dbReference type="STRING" id="512565.AMIS_31760"/>
<reference evidence="5 6" key="1">
    <citation type="submission" date="2012-02" db="EMBL/GenBank/DDBJ databases">
        <title>Complete genome sequence of Actinoplanes missouriensis 431 (= NBRC 102363).</title>
        <authorList>
            <person name="Ohnishi Y."/>
            <person name="Ishikawa J."/>
            <person name="Sekine M."/>
            <person name="Hosoyama A."/>
            <person name="Harada T."/>
            <person name="Narita H."/>
            <person name="Hata T."/>
            <person name="Konno Y."/>
            <person name="Tutikane K."/>
            <person name="Fujita N."/>
            <person name="Horinouchi S."/>
            <person name="Hayakawa M."/>
        </authorList>
    </citation>
    <scope>NUCLEOTIDE SEQUENCE [LARGE SCALE GENOMIC DNA]</scope>
    <source>
        <strain evidence="6">ATCC 14538 / DSM 43046 / CBS 188.64 / JCM 3121 / NBRC 102363 / NCIMB 12654 / NRRL B-3342 / UNCC 431</strain>
    </source>
</reference>
<evidence type="ECO:0000256" key="1">
    <source>
        <dbReference type="ARBA" id="ARBA00009013"/>
    </source>
</evidence>
<dbReference type="OrthoDB" id="3387413at2"/>
<dbReference type="InterPro" id="IPR002645">
    <property type="entry name" value="STAS_dom"/>
</dbReference>
<dbReference type="Gene3D" id="3.30.750.24">
    <property type="entry name" value="STAS domain"/>
    <property type="match status" value="1"/>
</dbReference>
<dbReference type="RefSeq" id="WP_014443291.1">
    <property type="nucleotide sequence ID" value="NC_017093.1"/>
</dbReference>
<dbReference type="Proteomes" id="UP000007882">
    <property type="component" value="Chromosome"/>
</dbReference>
<dbReference type="InterPro" id="IPR036513">
    <property type="entry name" value="STAS_dom_sf"/>
</dbReference>
<dbReference type="eggNOG" id="COG1366">
    <property type="taxonomic scope" value="Bacteria"/>
</dbReference>
<comment type="similarity">
    <text evidence="1 2">Belongs to the anti-sigma-factor antagonist family.</text>
</comment>
<evidence type="ECO:0000313" key="6">
    <source>
        <dbReference type="Proteomes" id="UP000007882"/>
    </source>
</evidence>
<feature type="transmembrane region" description="Helical" evidence="3">
    <location>
        <begin position="76"/>
        <end position="99"/>
    </location>
</feature>
<proteinExistence type="inferred from homology"/>
<sequence length="103" mass="10877">MSDFQIRTATQAGRIVVSVAGECDLRHRDEMTTVLEAAVQAAPVVAVDLAAVRFLDSSGLHALVSARQAASRRDGVVYVVNATGTVAMVLEMTGVLQLLRPPS</sequence>
<dbReference type="PANTHER" id="PTHR33495">
    <property type="entry name" value="ANTI-SIGMA FACTOR ANTAGONIST TM_1081-RELATED-RELATED"/>
    <property type="match status" value="1"/>
</dbReference>
<dbReference type="PANTHER" id="PTHR33495:SF2">
    <property type="entry name" value="ANTI-SIGMA FACTOR ANTAGONIST TM_1081-RELATED"/>
    <property type="match status" value="1"/>
</dbReference>
<dbReference type="SUPFAM" id="SSF52091">
    <property type="entry name" value="SpoIIaa-like"/>
    <property type="match status" value="1"/>
</dbReference>
<dbReference type="PROSITE" id="PS50801">
    <property type="entry name" value="STAS"/>
    <property type="match status" value="1"/>
</dbReference>
<accession>I0H5V9</accession>
<evidence type="ECO:0000256" key="3">
    <source>
        <dbReference type="SAM" id="Phobius"/>
    </source>
</evidence>